<keyword evidence="1" id="KW-0812">Transmembrane</keyword>
<sequence length="432" mass="45200">MTRRTIPHRPLTRLMTSVTTLFTLMTLGIASVQAQTIIYQNDFENPANTNCPDWGGTASASTLAADYNDPPDAIFAQTATADRLCASHPNYADPSNTAGNFVIGMHGGNASTAQIESWGLAFDPQGEPLINGSIQLSKIRLFTFSDYNFTAPETSPVTANFYRLPAGQTYSLSNATVAFGGSVRVIIGGVDQTPIDSDTINVTNSINHATFDWQTYNFSVDTSAFSAGDKLIMVFSGLPQRRYMAFDNLIVTANNTPPTVTQVSQAFATAVVAPGASTQLTIDITGNNIGDALGLVLNNTLPTPLRLDGIASNTCGGTPTITPPNALALTPGTVPAAGCQIVLDVTWDEVDQCSVLSVTNLITDTGDATGDFSFTSGQNTAMIDATADLACLVGAGGTAHPVPSASIWSLFIAILSVMAVAMGATGLYRKSS</sequence>
<name>A0A6N7ERV2_9GAMM</name>
<reference evidence="2 3" key="1">
    <citation type="submission" date="2019-10" db="EMBL/GenBank/DDBJ databases">
        <title>Cardiobacteriales fam. a chemoheterotrophic member of the order Cardiobacteriales, and proposal of Cardiobacteriales fam. nov.</title>
        <authorList>
            <person name="Wang C."/>
        </authorList>
    </citation>
    <scope>NUCLEOTIDE SEQUENCE [LARGE SCALE GENOMIC DNA]</scope>
    <source>
        <strain evidence="2 3">ML27</strain>
    </source>
</reference>
<dbReference type="InParanoid" id="A0A6N7ERV2"/>
<proteinExistence type="predicted"/>
<accession>A0A6N7ERV2</accession>
<gene>
    <name evidence="2" type="ORF">GCU85_00805</name>
</gene>
<evidence type="ECO:0000313" key="2">
    <source>
        <dbReference type="EMBL" id="MPV85271.1"/>
    </source>
</evidence>
<keyword evidence="1" id="KW-1133">Transmembrane helix</keyword>
<protein>
    <submittedName>
        <fullName evidence="2">Uncharacterized protein</fullName>
    </submittedName>
</protein>
<evidence type="ECO:0000256" key="1">
    <source>
        <dbReference type="SAM" id="Phobius"/>
    </source>
</evidence>
<keyword evidence="1" id="KW-0472">Membrane</keyword>
<organism evidence="2 3">
    <name type="scientific">Ostreibacterium oceani</name>
    <dbReference type="NCBI Taxonomy" id="2654998"/>
    <lineage>
        <taxon>Bacteria</taxon>
        <taxon>Pseudomonadati</taxon>
        <taxon>Pseudomonadota</taxon>
        <taxon>Gammaproteobacteria</taxon>
        <taxon>Cardiobacteriales</taxon>
        <taxon>Ostreibacteriaceae</taxon>
        <taxon>Ostreibacterium</taxon>
    </lineage>
</organism>
<evidence type="ECO:0000313" key="3">
    <source>
        <dbReference type="Proteomes" id="UP000471298"/>
    </source>
</evidence>
<dbReference type="AlphaFoldDB" id="A0A6N7ERV2"/>
<keyword evidence="3" id="KW-1185">Reference proteome</keyword>
<dbReference type="RefSeq" id="WP_152808360.1">
    <property type="nucleotide sequence ID" value="NZ_WHNW01000001.1"/>
</dbReference>
<dbReference type="EMBL" id="WHNW01000001">
    <property type="protein sequence ID" value="MPV85271.1"/>
    <property type="molecule type" value="Genomic_DNA"/>
</dbReference>
<dbReference type="Proteomes" id="UP000471298">
    <property type="component" value="Unassembled WGS sequence"/>
</dbReference>
<feature type="transmembrane region" description="Helical" evidence="1">
    <location>
        <begin position="407"/>
        <end position="428"/>
    </location>
</feature>
<comment type="caution">
    <text evidence="2">The sequence shown here is derived from an EMBL/GenBank/DDBJ whole genome shotgun (WGS) entry which is preliminary data.</text>
</comment>